<reference evidence="3 4" key="1">
    <citation type="submission" date="2024-01" db="EMBL/GenBank/DDBJ databases">
        <title>Multi-omics insights into the function and evolution of sodium benzoate biodegradation pathways in Benzoatithermus flavus gen. nov., sp. nov. from hot spring.</title>
        <authorList>
            <person name="Hu C.-J."/>
            <person name="Li W.-J."/>
        </authorList>
    </citation>
    <scope>NUCLEOTIDE SEQUENCE [LARGE SCALE GENOMIC DNA]</scope>
    <source>
        <strain evidence="3 4">SYSU G07066</strain>
    </source>
</reference>
<evidence type="ECO:0000256" key="2">
    <source>
        <dbReference type="SAM" id="SignalP"/>
    </source>
</evidence>
<dbReference type="EMBL" id="JBBLZC010000024">
    <property type="protein sequence ID" value="MEK0085264.1"/>
    <property type="molecule type" value="Genomic_DNA"/>
</dbReference>
<name>A0ABU8XWG6_9PROT</name>
<feature type="signal peptide" evidence="2">
    <location>
        <begin position="1"/>
        <end position="19"/>
    </location>
</feature>
<comment type="caution">
    <text evidence="3">The sequence shown here is derived from an EMBL/GenBank/DDBJ whole genome shotgun (WGS) entry which is preliminary data.</text>
</comment>
<keyword evidence="2" id="KW-0732">Signal</keyword>
<evidence type="ECO:0000256" key="1">
    <source>
        <dbReference type="SAM" id="MobiDB-lite"/>
    </source>
</evidence>
<protein>
    <recommendedName>
        <fullName evidence="5">Lipoprotein</fullName>
    </recommendedName>
</protein>
<gene>
    <name evidence="3" type="ORF">U1T56_19095</name>
</gene>
<proteinExistence type="predicted"/>
<feature type="compositionally biased region" description="Polar residues" evidence="1">
    <location>
        <begin position="24"/>
        <end position="43"/>
    </location>
</feature>
<evidence type="ECO:0000313" key="3">
    <source>
        <dbReference type="EMBL" id="MEK0085264.1"/>
    </source>
</evidence>
<dbReference type="Proteomes" id="UP001375743">
    <property type="component" value="Unassembled WGS sequence"/>
</dbReference>
<evidence type="ECO:0008006" key="5">
    <source>
        <dbReference type="Google" id="ProtNLM"/>
    </source>
</evidence>
<dbReference type="RefSeq" id="WP_418161113.1">
    <property type="nucleotide sequence ID" value="NZ_JBBLZC010000024.1"/>
</dbReference>
<feature type="chain" id="PRO_5047496422" description="Lipoprotein" evidence="2">
    <location>
        <begin position="20"/>
        <end position="57"/>
    </location>
</feature>
<feature type="region of interest" description="Disordered" evidence="1">
    <location>
        <begin position="20"/>
        <end position="57"/>
    </location>
</feature>
<keyword evidence="4" id="KW-1185">Reference proteome</keyword>
<sequence>MRTAILALALVAASGSAWACPAHPQQTAGNDQVVASSGNQAPSTPIPPRQSQGGGKS</sequence>
<evidence type="ECO:0000313" key="4">
    <source>
        <dbReference type="Proteomes" id="UP001375743"/>
    </source>
</evidence>
<organism evidence="3 4">
    <name type="scientific">Benzoatithermus flavus</name>
    <dbReference type="NCBI Taxonomy" id="3108223"/>
    <lineage>
        <taxon>Bacteria</taxon>
        <taxon>Pseudomonadati</taxon>
        <taxon>Pseudomonadota</taxon>
        <taxon>Alphaproteobacteria</taxon>
        <taxon>Geminicoccales</taxon>
        <taxon>Geminicoccaceae</taxon>
        <taxon>Benzoatithermus</taxon>
    </lineage>
</organism>
<accession>A0ABU8XWG6</accession>